<reference evidence="2" key="1">
    <citation type="submission" date="2022-11" db="EMBL/GenBank/DDBJ databases">
        <title>Complete genome sequence of Methanogenium organophilum DSM 3596.</title>
        <authorList>
            <person name="Chen S.-C."/>
            <person name="Lai S.-J."/>
            <person name="You Y.-T."/>
        </authorList>
    </citation>
    <scope>NUCLEOTIDE SEQUENCE</scope>
    <source>
        <strain evidence="2">DSM 3596</strain>
    </source>
</reference>
<keyword evidence="1" id="KW-0472">Membrane</keyword>
<dbReference type="RefSeq" id="WP_268186285.1">
    <property type="nucleotide sequence ID" value="NZ_CP113361.1"/>
</dbReference>
<name>A0A9X9S3W0_METOG</name>
<dbReference type="EMBL" id="CP113361">
    <property type="protein sequence ID" value="WAI01071.1"/>
    <property type="molecule type" value="Genomic_DNA"/>
</dbReference>
<feature type="transmembrane region" description="Helical" evidence="1">
    <location>
        <begin position="53"/>
        <end position="70"/>
    </location>
</feature>
<feature type="transmembrane region" description="Helical" evidence="1">
    <location>
        <begin position="12"/>
        <end position="33"/>
    </location>
</feature>
<protein>
    <submittedName>
        <fullName evidence="2">Uncharacterized protein</fullName>
    </submittedName>
</protein>
<keyword evidence="1" id="KW-0812">Transmembrane</keyword>
<dbReference type="AlphaFoldDB" id="A0A9X9S3W0"/>
<feature type="transmembrane region" description="Helical" evidence="1">
    <location>
        <begin position="172"/>
        <end position="197"/>
    </location>
</feature>
<feature type="transmembrane region" description="Helical" evidence="1">
    <location>
        <begin position="77"/>
        <end position="99"/>
    </location>
</feature>
<sequence length="545" mass="60540">METKQILKNLDTVFRYVLVAILLLSFLIFIFVFTINWEAYFFGVKLNGAPAGMYLLLQGMIAGSLAFLLIKYRRYTLAVAVLAVIYFGYTFVDSAVTIQTLTDNLYSPLLLVLFIISLLFLIIHILSARFGNGGHDTLISESTRESMNESKIETTSFTTETKKSDDHTVKQIVILMVAAFAIVFLFLLVMPLFSMFFSGTHAVASPSVPDYTGDTLLTKINEGGATEWQALVNGRSVMNLYACPSEDGGCGVIAGMFEYAGQTEPSLRVMKLDRYGRPVWDIRRDTSDYPETDLSVIRDLLPTAGEYTVVMLDGIVLRLDGQGNVWWHRYYPHTQINNGLALPDGGYVLTGEINEEGSDGWILCADGEGNTAWEKKENDFTHCGRAVVSPEGNLLVNCYAECDDPNESGNVIAALDLQGNYLWKQKFVEKDDGVVYSIQPRYDGTTDVYLRGEGERRYTLDHEGNIISEEVLPPGPDSFSHETAPDLTFDTKKCAVGKTELYVHSRDGTETVLVIRHPMDLENLFKITSVNPTSDGGYLVASTAE</sequence>
<accession>A0A9X9S3W0</accession>
<organism evidence="2 3">
    <name type="scientific">Methanogenium organophilum</name>
    <dbReference type="NCBI Taxonomy" id="2199"/>
    <lineage>
        <taxon>Archaea</taxon>
        <taxon>Methanobacteriati</taxon>
        <taxon>Methanobacteriota</taxon>
        <taxon>Stenosarchaea group</taxon>
        <taxon>Methanomicrobia</taxon>
        <taxon>Methanomicrobiales</taxon>
        <taxon>Methanomicrobiaceae</taxon>
        <taxon>Methanogenium</taxon>
    </lineage>
</organism>
<keyword evidence="3" id="KW-1185">Reference proteome</keyword>
<evidence type="ECO:0000256" key="1">
    <source>
        <dbReference type="SAM" id="Phobius"/>
    </source>
</evidence>
<dbReference type="PANTHER" id="PTHR42754:SF1">
    <property type="entry name" value="LIPOPROTEIN"/>
    <property type="match status" value="1"/>
</dbReference>
<dbReference type="Proteomes" id="UP001163096">
    <property type="component" value="Chromosome"/>
</dbReference>
<keyword evidence="1" id="KW-1133">Transmembrane helix</keyword>
<dbReference type="SUPFAM" id="SSF50998">
    <property type="entry name" value="Quinoprotein alcohol dehydrogenase-like"/>
    <property type="match status" value="1"/>
</dbReference>
<proteinExistence type="predicted"/>
<dbReference type="PANTHER" id="PTHR42754">
    <property type="entry name" value="ENDOGLUCANASE"/>
    <property type="match status" value="1"/>
</dbReference>
<feature type="transmembrane region" description="Helical" evidence="1">
    <location>
        <begin position="105"/>
        <end position="126"/>
    </location>
</feature>
<dbReference type="KEGG" id="mou:OU421_11715"/>
<evidence type="ECO:0000313" key="3">
    <source>
        <dbReference type="Proteomes" id="UP001163096"/>
    </source>
</evidence>
<evidence type="ECO:0000313" key="2">
    <source>
        <dbReference type="EMBL" id="WAI01071.1"/>
    </source>
</evidence>
<dbReference type="InterPro" id="IPR011047">
    <property type="entry name" value="Quinoprotein_ADH-like_sf"/>
</dbReference>
<gene>
    <name evidence="2" type="ORF">OU421_11715</name>
</gene>
<dbReference type="GeneID" id="76835779"/>